<name>A0A7N2MVS6_QUELO</name>
<dbReference type="PANTHER" id="PTHR36766">
    <property type="entry name" value="PLANT BROAD-SPECTRUM MILDEW RESISTANCE PROTEIN RPW8"/>
    <property type="match status" value="1"/>
</dbReference>
<keyword evidence="1" id="KW-0611">Plant defense</keyword>
<evidence type="ECO:0000256" key="1">
    <source>
        <dbReference type="ARBA" id="ARBA00022821"/>
    </source>
</evidence>
<dbReference type="AlphaFoldDB" id="A0A7N2MVS6"/>
<dbReference type="Proteomes" id="UP000594261">
    <property type="component" value="Chromosome 10"/>
</dbReference>
<proteinExistence type="predicted"/>
<dbReference type="InParanoid" id="A0A7N2MVS6"/>
<dbReference type="Gene3D" id="3.80.10.10">
    <property type="entry name" value="Ribonuclease Inhibitor"/>
    <property type="match status" value="1"/>
</dbReference>
<evidence type="ECO:0000313" key="2">
    <source>
        <dbReference type="EnsemblPlants" id="QL10p056722:mrna"/>
    </source>
</evidence>
<dbReference type="InterPro" id="IPR032675">
    <property type="entry name" value="LRR_dom_sf"/>
</dbReference>
<reference evidence="2" key="2">
    <citation type="submission" date="2021-01" db="UniProtKB">
        <authorList>
            <consortium name="EnsemblPlants"/>
        </authorList>
    </citation>
    <scope>IDENTIFICATION</scope>
</reference>
<dbReference type="EMBL" id="LRBV02000010">
    <property type="status" value="NOT_ANNOTATED_CDS"/>
    <property type="molecule type" value="Genomic_DNA"/>
</dbReference>
<protein>
    <submittedName>
        <fullName evidence="2">Uncharacterized protein</fullName>
    </submittedName>
</protein>
<dbReference type="Gramene" id="QL10p056722:mrna">
    <property type="protein sequence ID" value="QL10p056722:mrna"/>
    <property type="gene ID" value="QL10p056722"/>
</dbReference>
<reference evidence="2 3" key="1">
    <citation type="journal article" date="2016" name="G3 (Bethesda)">
        <title>First Draft Assembly and Annotation of the Genome of a California Endemic Oak Quercus lobata Nee (Fagaceae).</title>
        <authorList>
            <person name="Sork V.L."/>
            <person name="Fitz-Gibbon S.T."/>
            <person name="Puiu D."/>
            <person name="Crepeau M."/>
            <person name="Gugger P.F."/>
            <person name="Sherman R."/>
            <person name="Stevens K."/>
            <person name="Langley C.H."/>
            <person name="Pellegrini M."/>
            <person name="Salzberg S.L."/>
        </authorList>
    </citation>
    <scope>NUCLEOTIDE SEQUENCE [LARGE SCALE GENOMIC DNA]</scope>
    <source>
        <strain evidence="2 3">cv. SW786</strain>
    </source>
</reference>
<organism evidence="2 3">
    <name type="scientific">Quercus lobata</name>
    <name type="common">Valley oak</name>
    <dbReference type="NCBI Taxonomy" id="97700"/>
    <lineage>
        <taxon>Eukaryota</taxon>
        <taxon>Viridiplantae</taxon>
        <taxon>Streptophyta</taxon>
        <taxon>Embryophyta</taxon>
        <taxon>Tracheophyta</taxon>
        <taxon>Spermatophyta</taxon>
        <taxon>Magnoliopsida</taxon>
        <taxon>eudicotyledons</taxon>
        <taxon>Gunneridae</taxon>
        <taxon>Pentapetalae</taxon>
        <taxon>rosids</taxon>
        <taxon>fabids</taxon>
        <taxon>Fagales</taxon>
        <taxon>Fagaceae</taxon>
        <taxon>Quercus</taxon>
    </lineage>
</organism>
<sequence>MGLPGGLDCLTRLKTLKVGAFCEELDAIPSLSFIQHLQKSLENLELIGWTKVNSLPDEIQCFTALKRLEIWNFDGMEALPEWLGNLSSLQMLCYCYCKNLINRWGIYLRVTAEIGPRQMTGGMEPKFVPLLILNPFIMLDFLPTRGMITFKFMIYSICHGLKFFVEEKERITNSSSTYQIFCCYHGLTKSPLLQ</sequence>
<dbReference type="SUPFAM" id="SSF52058">
    <property type="entry name" value="L domain-like"/>
    <property type="match status" value="1"/>
</dbReference>
<dbReference type="PANTHER" id="PTHR36766:SF70">
    <property type="entry name" value="DISEASE RESISTANCE PROTEIN RGA4"/>
    <property type="match status" value="1"/>
</dbReference>
<dbReference type="GO" id="GO:0006952">
    <property type="term" value="P:defense response"/>
    <property type="evidence" value="ECO:0007669"/>
    <property type="project" value="UniProtKB-KW"/>
</dbReference>
<accession>A0A7N2MVS6</accession>
<keyword evidence="3" id="KW-1185">Reference proteome</keyword>
<evidence type="ECO:0000313" key="3">
    <source>
        <dbReference type="Proteomes" id="UP000594261"/>
    </source>
</evidence>
<dbReference type="EnsemblPlants" id="QL10p056722:mrna">
    <property type="protein sequence ID" value="QL10p056722:mrna"/>
    <property type="gene ID" value="QL10p056722"/>
</dbReference>